<feature type="coiled-coil region" evidence="1">
    <location>
        <begin position="600"/>
        <end position="627"/>
    </location>
</feature>
<reference evidence="3" key="1">
    <citation type="submission" date="2019-05" db="EMBL/GenBank/DDBJ databases">
        <title>Annotation for the trematode Fasciolopsis buski.</title>
        <authorList>
            <person name="Choi Y.-J."/>
        </authorList>
    </citation>
    <scope>NUCLEOTIDE SEQUENCE</scope>
    <source>
        <strain evidence="3">HT</strain>
        <tissue evidence="3">Whole worm</tissue>
    </source>
</reference>
<feature type="region of interest" description="Disordered" evidence="2">
    <location>
        <begin position="126"/>
        <end position="170"/>
    </location>
</feature>
<evidence type="ECO:0000256" key="1">
    <source>
        <dbReference type="SAM" id="Coils"/>
    </source>
</evidence>
<keyword evidence="1" id="KW-0175">Coiled coil</keyword>
<gene>
    <name evidence="3" type="ORF">FBUS_01445</name>
</gene>
<evidence type="ECO:0000256" key="2">
    <source>
        <dbReference type="SAM" id="MobiDB-lite"/>
    </source>
</evidence>
<comment type="caution">
    <text evidence="3">The sequence shown here is derived from an EMBL/GenBank/DDBJ whole genome shotgun (WGS) entry which is preliminary data.</text>
</comment>
<accession>A0A8E0S201</accession>
<dbReference type="Proteomes" id="UP000728185">
    <property type="component" value="Unassembled WGS sequence"/>
</dbReference>
<feature type="region of interest" description="Disordered" evidence="2">
    <location>
        <begin position="248"/>
        <end position="273"/>
    </location>
</feature>
<dbReference type="OrthoDB" id="10347165at2759"/>
<organism evidence="3 4">
    <name type="scientific">Fasciolopsis buskii</name>
    <dbReference type="NCBI Taxonomy" id="27845"/>
    <lineage>
        <taxon>Eukaryota</taxon>
        <taxon>Metazoa</taxon>
        <taxon>Spiralia</taxon>
        <taxon>Lophotrochozoa</taxon>
        <taxon>Platyhelminthes</taxon>
        <taxon>Trematoda</taxon>
        <taxon>Digenea</taxon>
        <taxon>Plagiorchiida</taxon>
        <taxon>Echinostomata</taxon>
        <taxon>Echinostomatoidea</taxon>
        <taxon>Fasciolidae</taxon>
        <taxon>Fasciolopsis</taxon>
    </lineage>
</organism>
<evidence type="ECO:0000313" key="3">
    <source>
        <dbReference type="EMBL" id="KAA0199552.1"/>
    </source>
</evidence>
<feature type="compositionally biased region" description="Polar residues" evidence="2">
    <location>
        <begin position="1058"/>
        <end position="1069"/>
    </location>
</feature>
<evidence type="ECO:0000313" key="4">
    <source>
        <dbReference type="Proteomes" id="UP000728185"/>
    </source>
</evidence>
<feature type="compositionally biased region" description="Polar residues" evidence="2">
    <location>
        <begin position="132"/>
        <end position="142"/>
    </location>
</feature>
<sequence>MTFDRLLVPHLTGVTDRLFGSDFETVRNNVDEYRLNYTQLQRQGTPRFSETALHPNMNRTSLYLYVSSKTNSLESTKRTVSTQSNVDETQLEKRSQICVFCTPEPKWSLEQVMPSVESLDTTCAHKNDETSVSHPGEQTVNRSSSVSSVSQPTEEERVDSFDETQSVTESSIHLRDPRLVVTDPIDQITDDSDMSIQMPRSFDNALVDSYSKPPLYYTAPLQQHKATDKFNELSWMDHQTQDEISLLSEDSTLSTVTPRDGEQSAKVDTPPVAPECLVEPDCTETTQPVVPELILESEDKVTSLRPIRGRPITSKLGCSDTPMCWYSPALEPITEYSEYSIPTTTNGTVNTIATNNLQKEEIPPSYLRGCTVDDNEALSREFSDLEFAVDEVESSQTWVNTQLQQFRLTGAAANGRVNDAASVSNQLAQIDQLLQTLAPLGARLRNLEHRVEQVWNNLPVCVSSSSPSKLCGEPSKSIEVIGDKLDEMNNTAFGDTENNANQCAHHLLNRFHARLRRVRAQRSDDLVICEQLVAHLEKAQAQQLAWSAQLRLVQQDVVRITQLLDSPQSELWGVNLDISSAQGGLDDQVHQLTALEQDVSDRLQAKLDQLSDEVRKASAEVDGLDTTQAELADLTELIRHKLDCLYRIREHLADLVKRGNLELTSLRTLSETVVELTRQISCTDVPWTEEHAERAVLGALNTTADAIERQETPVTQLLSELNQVIGAHVSSPGFDRLDRRQGSARNGKQMEQLSTELRTTWNHMNNELLAKLVETTIHSVCDWITANCHEIFVYTDLWERGQLSFDKDLVEVNKLDEQLATFENHLKILDHWREWINHNMDGLICSRLSVRVANQKSLNHWNHLLARIDHSRSFLESLQEHGVNVIVPTSQALRDRTKHATVLLQLLNSQLSELNVADETKMFQSYADTGECDTNSDPELATDLPISVRLDLARVRKAQIQQLIDTAEEEQKRFLQEVTDLGQNLSDAIPTTSKLDGEIGSTSDLSSLCSPLFEMLPVIQIVQSYQSLHEKLDEQCIQSDLRIKNLLAKYPVLNRNSSNALNEPQSRNPDGQVADSDAWESDVSAKSHLNCILLVRIQIVCDAYESF</sequence>
<name>A0A8E0S201_9TREM</name>
<protein>
    <submittedName>
        <fullName evidence="3">Uncharacterized protein</fullName>
    </submittedName>
</protein>
<keyword evidence="4" id="KW-1185">Reference proteome</keyword>
<proteinExistence type="predicted"/>
<dbReference type="EMBL" id="LUCM01001060">
    <property type="protein sequence ID" value="KAA0199552.1"/>
    <property type="molecule type" value="Genomic_DNA"/>
</dbReference>
<feature type="region of interest" description="Disordered" evidence="2">
    <location>
        <begin position="1058"/>
        <end position="1077"/>
    </location>
</feature>
<feature type="coiled-coil region" evidence="1">
    <location>
        <begin position="950"/>
        <end position="984"/>
    </location>
</feature>
<feature type="compositionally biased region" description="Polar residues" evidence="2">
    <location>
        <begin position="248"/>
        <end position="257"/>
    </location>
</feature>
<dbReference type="AlphaFoldDB" id="A0A8E0S201"/>